<dbReference type="EMBL" id="FNFC01000003">
    <property type="protein sequence ID" value="SDJ41884.1"/>
    <property type="molecule type" value="Genomic_DNA"/>
</dbReference>
<dbReference type="Pfam" id="PF19132">
    <property type="entry name" value="DUF5815"/>
    <property type="match status" value="1"/>
</dbReference>
<accession>A0A1G8TKH7</accession>
<gene>
    <name evidence="1" type="ORF">SAMN05216226_103113</name>
</gene>
<sequence>MAEPGIPGESDGLELPCGETVEPTDFDIGMREFRCACGDSHAIVMDVHPLARFVPEFLVDTLRETVTTDDDFEEFGTPHAMAMVGEEFPEKLASADCSTEGSVGYALLWVSAFDARRLHEIVVELLLELMDHAISHAENDAIEAEFEQYMAEFDLETFVELYRKEREFEDEHDSAI</sequence>
<name>A0A1G8TKH7_9EURY</name>
<dbReference type="STRING" id="890420.SAMN05216226_103113"/>
<keyword evidence="2" id="KW-1185">Reference proteome</keyword>
<dbReference type="InterPro" id="IPR043853">
    <property type="entry name" value="DUF5815"/>
</dbReference>
<proteinExistence type="predicted"/>
<organism evidence="1 2">
    <name type="scientific">Halovenus aranensis</name>
    <dbReference type="NCBI Taxonomy" id="890420"/>
    <lineage>
        <taxon>Archaea</taxon>
        <taxon>Methanobacteriati</taxon>
        <taxon>Methanobacteriota</taxon>
        <taxon>Stenosarchaea group</taxon>
        <taxon>Halobacteria</taxon>
        <taxon>Halobacteriales</taxon>
        <taxon>Haloarculaceae</taxon>
        <taxon>Halovenus</taxon>
    </lineage>
</organism>
<dbReference type="AlphaFoldDB" id="A0A1G8TKH7"/>
<dbReference type="Proteomes" id="UP000198856">
    <property type="component" value="Unassembled WGS sequence"/>
</dbReference>
<evidence type="ECO:0000313" key="1">
    <source>
        <dbReference type="EMBL" id="SDJ41884.1"/>
    </source>
</evidence>
<evidence type="ECO:0000313" key="2">
    <source>
        <dbReference type="Proteomes" id="UP000198856"/>
    </source>
</evidence>
<reference evidence="1 2" key="1">
    <citation type="submission" date="2016-10" db="EMBL/GenBank/DDBJ databases">
        <authorList>
            <person name="de Groot N.N."/>
        </authorList>
    </citation>
    <scope>NUCLEOTIDE SEQUENCE [LARGE SCALE GENOMIC DNA]</scope>
    <source>
        <strain evidence="1 2">IBRC-M10015</strain>
    </source>
</reference>
<dbReference type="RefSeq" id="WP_092699695.1">
    <property type="nucleotide sequence ID" value="NZ_FNFC01000003.1"/>
</dbReference>
<protein>
    <submittedName>
        <fullName evidence="1">Uncharacterized protein</fullName>
    </submittedName>
</protein>
<dbReference type="OrthoDB" id="156206at2157"/>